<dbReference type="GO" id="GO:0008482">
    <property type="term" value="F:sulfite oxidase activity"/>
    <property type="evidence" value="ECO:0007669"/>
    <property type="project" value="TreeGrafter"/>
</dbReference>
<dbReference type="AlphaFoldDB" id="A0A8J3L9G1"/>
<dbReference type="InterPro" id="IPR036374">
    <property type="entry name" value="OxRdtase_Mopterin-bd_sf"/>
</dbReference>
<feature type="region of interest" description="Disordered" evidence="1">
    <location>
        <begin position="474"/>
        <end position="503"/>
    </location>
</feature>
<dbReference type="Gene3D" id="3.90.420.10">
    <property type="entry name" value="Oxidoreductase, molybdopterin-binding domain"/>
    <property type="match status" value="1"/>
</dbReference>
<dbReference type="InterPro" id="IPR000572">
    <property type="entry name" value="OxRdtase_Mopterin-bd_dom"/>
</dbReference>
<reference evidence="5" key="1">
    <citation type="submission" date="2021-01" db="EMBL/GenBank/DDBJ databases">
        <title>Whole genome shotgun sequence of Catellatospora methionotrophica NBRC 14553.</title>
        <authorList>
            <person name="Komaki H."/>
            <person name="Tamura T."/>
        </authorList>
    </citation>
    <scope>NUCLEOTIDE SEQUENCE</scope>
    <source>
        <strain evidence="5">NBRC 14553</strain>
    </source>
</reference>
<feature type="transmembrane region" description="Helical" evidence="2">
    <location>
        <begin position="96"/>
        <end position="117"/>
    </location>
</feature>
<organism evidence="5 6">
    <name type="scientific">Catellatospora methionotrophica</name>
    <dbReference type="NCBI Taxonomy" id="121620"/>
    <lineage>
        <taxon>Bacteria</taxon>
        <taxon>Bacillati</taxon>
        <taxon>Actinomycetota</taxon>
        <taxon>Actinomycetes</taxon>
        <taxon>Micromonosporales</taxon>
        <taxon>Micromonosporaceae</taxon>
        <taxon>Catellatospora</taxon>
    </lineage>
</organism>
<evidence type="ECO:0000313" key="5">
    <source>
        <dbReference type="EMBL" id="GIG16823.1"/>
    </source>
</evidence>
<name>A0A8J3L9G1_9ACTN</name>
<keyword evidence="6" id="KW-1185">Reference proteome</keyword>
<dbReference type="Gene3D" id="2.60.40.650">
    <property type="match status" value="1"/>
</dbReference>
<comment type="caution">
    <text evidence="5">The sequence shown here is derived from an EMBL/GenBank/DDBJ whole genome shotgun (WGS) entry which is preliminary data.</text>
</comment>
<dbReference type="RefSeq" id="WP_166379254.1">
    <property type="nucleotide sequence ID" value="NZ_BAAATT010000005.1"/>
</dbReference>
<feature type="transmembrane region" description="Helical" evidence="2">
    <location>
        <begin position="70"/>
        <end position="89"/>
    </location>
</feature>
<feature type="transmembrane region" description="Helical" evidence="2">
    <location>
        <begin position="123"/>
        <end position="141"/>
    </location>
</feature>
<dbReference type="Proteomes" id="UP000660339">
    <property type="component" value="Unassembled WGS sequence"/>
</dbReference>
<evidence type="ECO:0000259" key="4">
    <source>
        <dbReference type="Pfam" id="PF00174"/>
    </source>
</evidence>
<dbReference type="EMBL" id="BONJ01000028">
    <property type="protein sequence ID" value="GIG16823.1"/>
    <property type="molecule type" value="Genomic_DNA"/>
</dbReference>
<feature type="transmembrane region" description="Helical" evidence="2">
    <location>
        <begin position="172"/>
        <end position="193"/>
    </location>
</feature>
<evidence type="ECO:0000256" key="2">
    <source>
        <dbReference type="SAM" id="Phobius"/>
    </source>
</evidence>
<sequence length="514" mass="53346">MPISTPAVVRYALAGVLSAAAGLAAAELCAAIVRPEASPLIGIGSAVIDATPTPVKEYAVRTFGTYDKPLLLSSIAVIVIIAAAAVGVLARRRPRLAQAAAAGLGLLGAAAVLTRPAAEPSDALPSLVAAVVAAFALGALITRMPASPGPAAPVGASTGTVEPTAPSGRRRLLITALAIAGGSMATGALSAVIRGLVSGSSEQSRAAINLPAPAQPAGPRNTSPGFYTPVADFYRVDTALTVPRIDAAQWRLRIHGMVDRPVTIDFDQLLDLGLIERDITLNCVSNEVGGPYIGTTRWLGVPLAPLLRQAGIHPGADQLVARSVDGMTLGIPTQTVLDGRDAMLAVGMDGQPLPPANGFPVRMLTPGVYGYAGSCKWITEIELARFADFDAYWVRRGWARQAPVKTASRIDRPGAFAKVAAGTVTVAGVAWAQGRGIRTVELQVDDGPWEPVELLPTEGKDTWVQWRHPWRATPGGHSLRVRATDGTGQTQPEQRAAPFPDGATGWHTLAVTVA</sequence>
<feature type="signal peptide" evidence="3">
    <location>
        <begin position="1"/>
        <end position="26"/>
    </location>
</feature>
<keyword evidence="2" id="KW-0812">Transmembrane</keyword>
<feature type="chain" id="PRO_5035178486" evidence="3">
    <location>
        <begin position="27"/>
        <end position="514"/>
    </location>
</feature>
<dbReference type="Pfam" id="PF00174">
    <property type="entry name" value="Oxidored_molyb"/>
    <property type="match status" value="1"/>
</dbReference>
<protein>
    <submittedName>
        <fullName evidence="5">Oxidoreductase</fullName>
    </submittedName>
</protein>
<dbReference type="GO" id="GO:0006790">
    <property type="term" value="P:sulfur compound metabolic process"/>
    <property type="evidence" value="ECO:0007669"/>
    <property type="project" value="TreeGrafter"/>
</dbReference>
<proteinExistence type="predicted"/>
<dbReference type="PANTHER" id="PTHR19372">
    <property type="entry name" value="SULFITE REDUCTASE"/>
    <property type="match status" value="1"/>
</dbReference>
<dbReference type="SUPFAM" id="SSF56524">
    <property type="entry name" value="Oxidoreductase molybdopterin-binding domain"/>
    <property type="match status" value="1"/>
</dbReference>
<dbReference type="GO" id="GO:0043546">
    <property type="term" value="F:molybdopterin cofactor binding"/>
    <property type="evidence" value="ECO:0007669"/>
    <property type="project" value="TreeGrafter"/>
</dbReference>
<keyword evidence="2" id="KW-1133">Transmembrane helix</keyword>
<accession>A0A8J3L9G1</accession>
<keyword evidence="2" id="KW-0472">Membrane</keyword>
<gene>
    <name evidence="5" type="ORF">Cme02nite_51550</name>
</gene>
<keyword evidence="3" id="KW-0732">Signal</keyword>
<dbReference type="InterPro" id="IPR014756">
    <property type="entry name" value="Ig_E-set"/>
</dbReference>
<dbReference type="SUPFAM" id="SSF81296">
    <property type="entry name" value="E set domains"/>
    <property type="match status" value="1"/>
</dbReference>
<feature type="domain" description="Oxidoreductase molybdopterin-binding" evidence="4">
    <location>
        <begin position="240"/>
        <end position="393"/>
    </location>
</feature>
<evidence type="ECO:0000256" key="3">
    <source>
        <dbReference type="SAM" id="SignalP"/>
    </source>
</evidence>
<dbReference type="PANTHER" id="PTHR19372:SF7">
    <property type="entry name" value="SULFITE OXIDASE, MITOCHONDRIAL"/>
    <property type="match status" value="1"/>
</dbReference>
<evidence type="ECO:0000313" key="6">
    <source>
        <dbReference type="Proteomes" id="UP000660339"/>
    </source>
</evidence>
<dbReference type="GO" id="GO:0020037">
    <property type="term" value="F:heme binding"/>
    <property type="evidence" value="ECO:0007669"/>
    <property type="project" value="TreeGrafter"/>
</dbReference>
<evidence type="ECO:0000256" key="1">
    <source>
        <dbReference type="SAM" id="MobiDB-lite"/>
    </source>
</evidence>